<organism evidence="1">
    <name type="scientific">bioreactor metagenome</name>
    <dbReference type="NCBI Taxonomy" id="1076179"/>
    <lineage>
        <taxon>unclassified sequences</taxon>
        <taxon>metagenomes</taxon>
        <taxon>ecological metagenomes</taxon>
    </lineage>
</organism>
<comment type="caution">
    <text evidence="1">The sequence shown here is derived from an EMBL/GenBank/DDBJ whole genome shotgun (WGS) entry which is preliminary data.</text>
</comment>
<gene>
    <name evidence="1" type="ORF">SDC9_154204</name>
</gene>
<dbReference type="EMBL" id="VSSQ01052898">
    <property type="protein sequence ID" value="MPN06947.1"/>
    <property type="molecule type" value="Genomic_DNA"/>
</dbReference>
<name>A0A645EYE9_9ZZZZ</name>
<accession>A0A645EYE9</accession>
<reference evidence="1" key="1">
    <citation type="submission" date="2019-08" db="EMBL/GenBank/DDBJ databases">
        <authorList>
            <person name="Kucharzyk K."/>
            <person name="Murdoch R.W."/>
            <person name="Higgins S."/>
            <person name="Loffler F."/>
        </authorList>
    </citation>
    <scope>NUCLEOTIDE SEQUENCE</scope>
</reference>
<proteinExistence type="predicted"/>
<protein>
    <submittedName>
        <fullName evidence="1">Uncharacterized protein</fullName>
    </submittedName>
</protein>
<sequence>MVTIAYVERGTFLRRLNHLAQHLGHMLRRAALALVDRPDAQRRGADLKRPIRQPLEITHALQRLRQPQNRALVQPRAPRQIGQGQGVVQLVERIKQAQRPLHGAYT</sequence>
<dbReference type="AlphaFoldDB" id="A0A645EYE9"/>
<evidence type="ECO:0000313" key="1">
    <source>
        <dbReference type="EMBL" id="MPN06947.1"/>
    </source>
</evidence>